<keyword evidence="6" id="KW-0808">Transferase</keyword>
<dbReference type="Proteomes" id="UP000319449">
    <property type="component" value="Unassembled WGS sequence"/>
</dbReference>
<keyword evidence="3 4" id="KW-0067">ATP-binding</keyword>
<dbReference type="Gene3D" id="3.30.1490.20">
    <property type="entry name" value="ATP-grasp fold, A domain"/>
    <property type="match status" value="1"/>
</dbReference>
<dbReference type="Pfam" id="PF13549">
    <property type="entry name" value="ATP-grasp_5"/>
    <property type="match status" value="1"/>
</dbReference>
<dbReference type="PANTHER" id="PTHR43334:SF1">
    <property type="entry name" value="3-HYDROXYPROPIONATE--COA LIGASE [ADP-FORMING]"/>
    <property type="match status" value="1"/>
</dbReference>
<proteinExistence type="predicted"/>
<accession>A0A562V8P7</accession>
<organism evidence="6 7">
    <name type="scientific">Geobacter argillaceus</name>
    <dbReference type="NCBI Taxonomy" id="345631"/>
    <lineage>
        <taxon>Bacteria</taxon>
        <taxon>Pseudomonadati</taxon>
        <taxon>Thermodesulfobacteriota</taxon>
        <taxon>Desulfuromonadia</taxon>
        <taxon>Geobacterales</taxon>
        <taxon>Geobacteraceae</taxon>
        <taxon>Geobacter</taxon>
    </lineage>
</organism>
<dbReference type="GO" id="GO:0016874">
    <property type="term" value="F:ligase activity"/>
    <property type="evidence" value="ECO:0007669"/>
    <property type="project" value="UniProtKB-KW"/>
</dbReference>
<dbReference type="Gene3D" id="3.30.470.20">
    <property type="entry name" value="ATP-grasp fold, B domain"/>
    <property type="match status" value="1"/>
</dbReference>
<evidence type="ECO:0000313" key="6">
    <source>
        <dbReference type="EMBL" id="TWJ14178.1"/>
    </source>
</evidence>
<evidence type="ECO:0000259" key="5">
    <source>
        <dbReference type="PROSITE" id="PS50975"/>
    </source>
</evidence>
<dbReference type="InterPro" id="IPR051538">
    <property type="entry name" value="Acyl-CoA_Synth/Transferase"/>
</dbReference>
<dbReference type="AlphaFoldDB" id="A0A562V8P7"/>
<reference evidence="6 7" key="1">
    <citation type="submission" date="2019-07" db="EMBL/GenBank/DDBJ databases">
        <title>Genomic Encyclopedia of Archaeal and Bacterial Type Strains, Phase II (KMG-II): from individual species to whole genera.</title>
        <authorList>
            <person name="Goeker M."/>
        </authorList>
    </citation>
    <scope>NUCLEOTIDE SEQUENCE [LARGE SCALE GENOMIC DNA]</scope>
    <source>
        <strain evidence="6 7">ATCC BAA-1139</strain>
    </source>
</reference>
<dbReference type="SMART" id="SM00881">
    <property type="entry name" value="CoA_binding"/>
    <property type="match status" value="1"/>
</dbReference>
<comment type="caution">
    <text evidence="6">The sequence shown here is derived from an EMBL/GenBank/DDBJ whole genome shotgun (WGS) entry which is preliminary data.</text>
</comment>
<dbReference type="Pfam" id="PF13607">
    <property type="entry name" value="Succ_CoA_lig"/>
    <property type="match status" value="1"/>
</dbReference>
<dbReference type="InterPro" id="IPR016102">
    <property type="entry name" value="Succinyl-CoA_synth-like"/>
</dbReference>
<name>A0A562V8P7_9BACT</name>
<gene>
    <name evidence="6" type="ORF">JN12_03513</name>
</gene>
<dbReference type="InterPro" id="IPR003781">
    <property type="entry name" value="CoA-bd"/>
</dbReference>
<dbReference type="InterPro" id="IPR036291">
    <property type="entry name" value="NAD(P)-bd_dom_sf"/>
</dbReference>
<dbReference type="SUPFAM" id="SSF52210">
    <property type="entry name" value="Succinyl-CoA synthetase domains"/>
    <property type="match status" value="2"/>
</dbReference>
<dbReference type="InterPro" id="IPR013815">
    <property type="entry name" value="ATP_grasp_subdomain_1"/>
</dbReference>
<dbReference type="Gene3D" id="3.40.50.720">
    <property type="entry name" value="NAD(P)-binding Rossmann-like Domain"/>
    <property type="match status" value="1"/>
</dbReference>
<dbReference type="Gene3D" id="3.40.50.261">
    <property type="entry name" value="Succinyl-CoA synthetase domains"/>
    <property type="match status" value="2"/>
</dbReference>
<dbReference type="OrthoDB" id="9791027at2"/>
<dbReference type="GO" id="GO:0016740">
    <property type="term" value="F:transferase activity"/>
    <property type="evidence" value="ECO:0007669"/>
    <property type="project" value="UniProtKB-KW"/>
</dbReference>
<evidence type="ECO:0000313" key="7">
    <source>
        <dbReference type="Proteomes" id="UP000319449"/>
    </source>
</evidence>
<dbReference type="InterPro" id="IPR011761">
    <property type="entry name" value="ATP-grasp"/>
</dbReference>
<dbReference type="PANTHER" id="PTHR43334">
    <property type="entry name" value="ACETATE--COA LIGASE [ADP-FORMING]"/>
    <property type="match status" value="1"/>
</dbReference>
<evidence type="ECO:0000256" key="1">
    <source>
        <dbReference type="ARBA" id="ARBA00022598"/>
    </source>
</evidence>
<evidence type="ECO:0000256" key="3">
    <source>
        <dbReference type="ARBA" id="ARBA00022840"/>
    </source>
</evidence>
<dbReference type="Pfam" id="PF13380">
    <property type="entry name" value="CoA_binding_2"/>
    <property type="match status" value="1"/>
</dbReference>
<dbReference type="InterPro" id="IPR032875">
    <property type="entry name" value="Succ_CoA_lig_flav_dom"/>
</dbReference>
<dbReference type="SUPFAM" id="SSF56059">
    <property type="entry name" value="Glutathione synthetase ATP-binding domain-like"/>
    <property type="match status" value="1"/>
</dbReference>
<keyword evidence="7" id="KW-1185">Reference proteome</keyword>
<feature type="domain" description="ATP-grasp" evidence="5">
    <location>
        <begin position="494"/>
        <end position="530"/>
    </location>
</feature>
<dbReference type="GO" id="GO:0046872">
    <property type="term" value="F:metal ion binding"/>
    <property type="evidence" value="ECO:0007669"/>
    <property type="project" value="InterPro"/>
</dbReference>
<dbReference type="RefSeq" id="WP_145025181.1">
    <property type="nucleotide sequence ID" value="NZ_VLLN01000030.1"/>
</dbReference>
<dbReference type="SUPFAM" id="SSF51735">
    <property type="entry name" value="NAD(P)-binding Rossmann-fold domains"/>
    <property type="match status" value="1"/>
</dbReference>
<keyword evidence="1" id="KW-0436">Ligase</keyword>
<dbReference type="EMBL" id="VLLN01000030">
    <property type="protein sequence ID" value="TWJ14178.1"/>
    <property type="molecule type" value="Genomic_DNA"/>
</dbReference>
<sequence>MLDPLFKPKAIAIIGASTKELSIGNVIIKNLQHYGYTGKIYPINPTAPEVRGLKAYRSLEEVPGPIDLAHVIIPSTQVPQAIVDCGAKGVKAVIINSAGFSELGEEGDRLQREFLGNAKEYGVRLFGPNCQGIINSDPTFKAYCNFTYTYPKPGGISVVALSGGVGSIIMQALFDLGIGMRLYASNGNACDVSISEVVSYYGSDPGTKAILLYTEGFANPRAFLEAAKQVAPRKPILAMKAGRTEQGAKAASSHTGSFAGVDIATELIFEKTGILSFSDEEEMVRAAMAFETQPIPAGNRVGVITNTGGPAVIATDVLVTCGLNVPRLSDASIAKLKEALLPEAALENPIDVVATASSKHFRAALDVLMAEEGIDSVFMNFVTAPFADTHAIAQEIVEVSRQGKKPIVCNFMTNLVLENFQVTNQILREGGVPCYTNPSAAARALGSLARYGRLKRRDIGVPESFSDVNPAKAKQIVDGAQREGRSVLTAAEVYGIFGAYSVPVAEWRIVETAVEAVVAAELIGFPVVVKVDCEEIDHKSDMGGVAVNLKDATAVRAAVEDMQLRLGCYGGLKFFVQKFLPGGRELIVGATAERKLGHLVMFGLGGIYVEVLKDVVFKIAPVTRVEAQEMLAGIKAAALLDGVRGDKGIDKERVLKLIQRVSMLLTDLPMIKEIDLNPILAFSDSVYAVDGRIRI</sequence>
<evidence type="ECO:0000256" key="2">
    <source>
        <dbReference type="ARBA" id="ARBA00022741"/>
    </source>
</evidence>
<evidence type="ECO:0000256" key="4">
    <source>
        <dbReference type="PROSITE-ProRule" id="PRU00409"/>
    </source>
</evidence>
<protein>
    <submittedName>
        <fullName evidence="6">Acetyltransferase</fullName>
    </submittedName>
</protein>
<dbReference type="GO" id="GO:0005524">
    <property type="term" value="F:ATP binding"/>
    <property type="evidence" value="ECO:0007669"/>
    <property type="project" value="UniProtKB-UniRule"/>
</dbReference>
<keyword evidence="2 4" id="KW-0547">Nucleotide-binding</keyword>
<dbReference type="PROSITE" id="PS50975">
    <property type="entry name" value="ATP_GRASP"/>
    <property type="match status" value="1"/>
</dbReference>